<feature type="compositionally biased region" description="Low complexity" evidence="1">
    <location>
        <begin position="373"/>
        <end position="382"/>
    </location>
</feature>
<accession>A0ABX5D6R2</accession>
<evidence type="ECO:0000313" key="3">
    <source>
        <dbReference type="EMBL" id="PRQ65365.1"/>
    </source>
</evidence>
<dbReference type="Proteomes" id="UP000238163">
    <property type="component" value="Unassembled WGS sequence"/>
</dbReference>
<dbReference type="Pfam" id="PF18821">
    <property type="entry name" value="LPD7"/>
    <property type="match status" value="1"/>
</dbReference>
<proteinExistence type="predicted"/>
<evidence type="ECO:0000313" key="4">
    <source>
        <dbReference type="Proteomes" id="UP000238163"/>
    </source>
</evidence>
<dbReference type="PROSITE" id="PS50943">
    <property type="entry name" value="HTH_CROC1"/>
    <property type="match status" value="1"/>
</dbReference>
<evidence type="ECO:0000256" key="1">
    <source>
        <dbReference type="SAM" id="MobiDB-lite"/>
    </source>
</evidence>
<feature type="region of interest" description="Disordered" evidence="1">
    <location>
        <begin position="892"/>
        <end position="911"/>
    </location>
</feature>
<keyword evidence="4" id="KW-1185">Reference proteome</keyword>
<organism evidence="3 4">
    <name type="scientific">Vibrio mediterranei</name>
    <dbReference type="NCBI Taxonomy" id="689"/>
    <lineage>
        <taxon>Bacteria</taxon>
        <taxon>Pseudomonadati</taxon>
        <taxon>Pseudomonadota</taxon>
        <taxon>Gammaproteobacteria</taxon>
        <taxon>Vibrionales</taxon>
        <taxon>Vibrionaceae</taxon>
        <taxon>Vibrio</taxon>
    </lineage>
</organism>
<dbReference type="Gene3D" id="1.10.260.40">
    <property type="entry name" value="lambda repressor-like DNA-binding domains"/>
    <property type="match status" value="1"/>
</dbReference>
<dbReference type="EMBL" id="NWTN01000022">
    <property type="protein sequence ID" value="PRQ65365.1"/>
    <property type="molecule type" value="Genomic_DNA"/>
</dbReference>
<feature type="domain" description="HTH cro/C1-type" evidence="2">
    <location>
        <begin position="947"/>
        <end position="990"/>
    </location>
</feature>
<feature type="compositionally biased region" description="Polar residues" evidence="1">
    <location>
        <begin position="827"/>
        <end position="839"/>
    </location>
</feature>
<dbReference type="InterPro" id="IPR040677">
    <property type="entry name" value="LPD7"/>
</dbReference>
<feature type="region of interest" description="Disordered" evidence="1">
    <location>
        <begin position="338"/>
        <end position="455"/>
    </location>
</feature>
<name>A0ABX5D6R2_9VIBR</name>
<dbReference type="Pfam" id="PF01381">
    <property type="entry name" value="HTH_3"/>
    <property type="match status" value="1"/>
</dbReference>
<reference evidence="3 4" key="2">
    <citation type="submission" date="2018-03" db="EMBL/GenBank/DDBJ databases">
        <title>Genetic Diversity and Phenotypic Plasticity of AHL Mediated Quorum Sensing in Environmental Strains of Vibrio mediterranei.</title>
        <authorList>
            <person name="Lantoine F."/>
            <person name="Vouve F."/>
        </authorList>
    </citation>
    <scope>NUCLEOTIDE SEQUENCE [LARGE SCALE GENOMIC DNA]</scope>
    <source>
        <strain evidence="3 4">17LN0615E</strain>
    </source>
</reference>
<reference evidence="3 4" key="1">
    <citation type="submission" date="2017-09" db="EMBL/GenBank/DDBJ databases">
        <authorList>
            <person name="Girard L."/>
            <person name="Lami R."/>
            <person name="Suzuki M."/>
            <person name="Baudart J."/>
        </authorList>
    </citation>
    <scope>NUCLEOTIDE SEQUENCE [LARGE SCALE GENOMIC DNA]</scope>
    <source>
        <strain evidence="3 4">17LN0615E</strain>
    </source>
</reference>
<feature type="compositionally biased region" description="Basic residues" evidence="1">
    <location>
        <begin position="431"/>
        <end position="445"/>
    </location>
</feature>
<comment type="caution">
    <text evidence="3">The sequence shown here is derived from an EMBL/GenBank/DDBJ whole genome shotgun (WGS) entry which is preliminary data.</text>
</comment>
<feature type="region of interest" description="Disordered" evidence="1">
    <location>
        <begin position="827"/>
        <end position="847"/>
    </location>
</feature>
<evidence type="ECO:0000259" key="2">
    <source>
        <dbReference type="PROSITE" id="PS50943"/>
    </source>
</evidence>
<gene>
    <name evidence="3" type="ORF">COR51_22330</name>
</gene>
<feature type="compositionally biased region" description="Basic and acidic residues" evidence="1">
    <location>
        <begin position="359"/>
        <end position="371"/>
    </location>
</feature>
<dbReference type="InterPro" id="IPR010982">
    <property type="entry name" value="Lambda_DNA-bd_dom_sf"/>
</dbReference>
<feature type="compositionally biased region" description="Basic and acidic residues" evidence="1">
    <location>
        <begin position="398"/>
        <end position="410"/>
    </location>
</feature>
<dbReference type="CDD" id="cd00093">
    <property type="entry name" value="HTH_XRE"/>
    <property type="match status" value="1"/>
</dbReference>
<dbReference type="RefSeq" id="WP_096443935.1">
    <property type="nucleotide sequence ID" value="NZ_NWTN01000022.1"/>
</dbReference>
<sequence length="1089" mass="124577">MLVRVNGGKDGIAEYLRDGMKSDREQHRDELDKRICIDGDLSLTDSLIKDMAKTDKPENYLHITLGFAERDINEESMRSVYDDFKNNFMAAYSSEEYNIYAEIHHPKIKSYIDKSTGETVERFPHVHVVIPRRNLLDGKDLNPRSLYKSNELHIQAIQEKINYEYDLTSPLDNQRLFKGDESKLLARYKGDNFKGANNQLKTELFDAIQEKNISSMDEFKSLLSSYGEVSVGKAGKPDEYLKVKPQGASRNIRLTDTCFQPDFIERRILKREKPTQKTVNRLVDEWVNERSHEVKYIHAGSPKLRQQYQALPKEQRGAFLDEQREQYYGRYDLGTGTRLSERSTKHRTRTVGDFPTSRRTSDREFGVERVTNRRTSNRSNRVPGMPELDVASTRRQRRDGSSKLLHDHAPHHLAAKQAGRSAQLRRTGHEPRRRVKVRAPSHRKERGLPTSFNSISHGLPASSELKVSHRANVKRYSMLSKRMVSRKRGYRKPLFVRDTLLTVKQLKSRAQQSESYVTQLLDTHHEVQRYQDELARFRDIRKHLKAAPLLDHLSGSHGLVKTHYSSFKAKDGSVRIKTGRRAYNVSDFCTQHMGLSWDETKVILKTVYGQQRQHQIQQQRLKQEQQAINSIVFVSNKVTQGWRSTNHLDESIRLLKHLQRNEYYNRGKPMALTSLERFRSPESQENIIHSANEEFSLTETAKRIKKARETAAQITLTMNDLVANKNEEKQQVVFLDKQSGDKVFRDVGEKIVMSSKKPSLNHTAVALTLAAEKFGVVKITGTKEFKQQVMDVAVSKDLNIVFADKAMEVEFIRRKEELKQVAMAESTKVSSNSEGQSTVDGKAPYQHDKDNSSSYFVELSNGETKWGVGLKDAIEKSGAQIGDEVAVSKSGQKEVSVPVQETDEAGNKLPPEWIDTKRNEWVVEVSRPLSKALEDITKEFPTIGKDIKALRSDNGWSQKELAEQLDVSSSLVSKWERGKAEPTGEALDKLNTLKAETVRQEFKVEYQWDQSAGKLSVMVNGSKPEHVEKKTLEQIVQKDPFLKHYSVEEVRSGKLDRSKAQAVQPVPKVYDVNANVIDTMTGKRSAKLK</sequence>
<dbReference type="InterPro" id="IPR001387">
    <property type="entry name" value="Cro/C1-type_HTH"/>
</dbReference>
<dbReference type="SMART" id="SM00530">
    <property type="entry name" value="HTH_XRE"/>
    <property type="match status" value="1"/>
</dbReference>
<protein>
    <submittedName>
        <fullName evidence="3">Relaxase</fullName>
    </submittedName>
</protein>
<dbReference type="SUPFAM" id="SSF47413">
    <property type="entry name" value="lambda repressor-like DNA-binding domains"/>
    <property type="match status" value="1"/>
</dbReference>